<keyword evidence="1" id="KW-0540">Nuclease</keyword>
<dbReference type="EMBL" id="MEHD01000051">
    <property type="protein sequence ID" value="ODR45698.1"/>
    <property type="molecule type" value="Genomic_DNA"/>
</dbReference>
<dbReference type="InterPro" id="IPR020045">
    <property type="entry name" value="DNA_polI_H3TH"/>
</dbReference>
<organism evidence="7 10">
    <name type="scientific">Eisenbergiella tayi</name>
    <dbReference type="NCBI Taxonomy" id="1432052"/>
    <lineage>
        <taxon>Bacteria</taxon>
        <taxon>Bacillati</taxon>
        <taxon>Bacillota</taxon>
        <taxon>Clostridia</taxon>
        <taxon>Lachnospirales</taxon>
        <taxon>Lachnospiraceae</taxon>
        <taxon>Eisenbergiella</taxon>
    </lineage>
</organism>
<dbReference type="AlphaFoldDB" id="A0A1E3AEW6"/>
<dbReference type="CDD" id="cd09859">
    <property type="entry name" value="PIN_53EXO"/>
    <property type="match status" value="1"/>
</dbReference>
<keyword evidence="7" id="KW-0808">Transferase</keyword>
<evidence type="ECO:0000313" key="7">
    <source>
        <dbReference type="EMBL" id="ODM07263.1"/>
    </source>
</evidence>
<dbReference type="GO" id="GO:0016779">
    <property type="term" value="F:nucleotidyltransferase activity"/>
    <property type="evidence" value="ECO:0007669"/>
    <property type="project" value="UniProtKB-KW"/>
</dbReference>
<comment type="function">
    <text evidence="4">5'-3' exonuclease acting preferentially on double-stranded DNA.</text>
</comment>
<dbReference type="PANTHER" id="PTHR42646:SF2">
    <property type="entry name" value="5'-3' EXONUCLEASE FAMILY PROTEIN"/>
    <property type="match status" value="1"/>
</dbReference>
<keyword evidence="3" id="KW-0238">DNA-binding</keyword>
<dbReference type="GO" id="GO:0033567">
    <property type="term" value="P:DNA replication, Okazaki fragment processing"/>
    <property type="evidence" value="ECO:0007669"/>
    <property type="project" value="InterPro"/>
</dbReference>
<dbReference type="SUPFAM" id="SSF88723">
    <property type="entry name" value="PIN domain-like"/>
    <property type="match status" value="1"/>
</dbReference>
<keyword evidence="7" id="KW-0548">Nucleotidyltransferase</keyword>
<evidence type="ECO:0000256" key="5">
    <source>
        <dbReference type="ARBA" id="ARBA00050026"/>
    </source>
</evidence>
<reference evidence="9 11" key="3">
    <citation type="submission" date="2016-08" db="EMBL/GenBank/DDBJ databases">
        <authorList>
            <person name="Seilhamer J.J."/>
        </authorList>
    </citation>
    <scope>NUCLEOTIDE SEQUENCE [LARGE SCALE GENOMIC DNA]</scope>
    <source>
        <strain evidence="9 11">NML150140-1</strain>
    </source>
</reference>
<dbReference type="GO" id="GO:0017108">
    <property type="term" value="F:5'-flap endonuclease activity"/>
    <property type="evidence" value="ECO:0007669"/>
    <property type="project" value="InterPro"/>
</dbReference>
<dbReference type="SMART" id="SM00475">
    <property type="entry name" value="53EXOc"/>
    <property type="match status" value="1"/>
</dbReference>
<evidence type="ECO:0000313" key="8">
    <source>
        <dbReference type="EMBL" id="ODR45698.1"/>
    </source>
</evidence>
<keyword evidence="12" id="KW-1185">Reference proteome</keyword>
<name>A0A1E3AEW6_9FIRM</name>
<feature type="domain" description="5'-3' exonuclease" evidence="6">
    <location>
        <begin position="2"/>
        <end position="264"/>
    </location>
</feature>
<evidence type="ECO:0000256" key="3">
    <source>
        <dbReference type="ARBA" id="ARBA00023125"/>
    </source>
</evidence>
<evidence type="ECO:0000313" key="10">
    <source>
        <dbReference type="Proteomes" id="UP000094067"/>
    </source>
</evidence>
<dbReference type="Proteomes" id="UP000094067">
    <property type="component" value="Unassembled WGS sequence"/>
</dbReference>
<evidence type="ECO:0000313" key="11">
    <source>
        <dbReference type="Proteomes" id="UP000094271"/>
    </source>
</evidence>
<dbReference type="InterPro" id="IPR038969">
    <property type="entry name" value="FEN"/>
</dbReference>
<dbReference type="Proteomes" id="UP000094271">
    <property type="component" value="Unassembled WGS sequence"/>
</dbReference>
<evidence type="ECO:0000256" key="1">
    <source>
        <dbReference type="ARBA" id="ARBA00022722"/>
    </source>
</evidence>
<reference evidence="7 10" key="1">
    <citation type="submission" date="2016-07" db="EMBL/GenBank/DDBJ databases">
        <title>Characterization of isolates of Eisenbergiella tayi derived from blood cultures, using whole genome sequencing.</title>
        <authorList>
            <person name="Burdz T."/>
            <person name="Wiebe D."/>
            <person name="Huynh C."/>
            <person name="Bernard K."/>
        </authorList>
    </citation>
    <scope>NUCLEOTIDE SEQUENCE [LARGE SCALE GENOMIC DNA]</scope>
    <source>
        <strain evidence="7 10">NML 110608</strain>
    </source>
</reference>
<dbReference type="GO" id="GO:0008409">
    <property type="term" value="F:5'-3' exonuclease activity"/>
    <property type="evidence" value="ECO:0007669"/>
    <property type="project" value="InterPro"/>
</dbReference>
<dbReference type="InterPro" id="IPR008918">
    <property type="entry name" value="HhH2"/>
</dbReference>
<protein>
    <recommendedName>
        <fullName evidence="5">5'-3' exonuclease</fullName>
    </recommendedName>
</protein>
<dbReference type="InterPro" id="IPR002421">
    <property type="entry name" value="5-3_exonuclease"/>
</dbReference>
<dbReference type="Pfam" id="PF02739">
    <property type="entry name" value="5_3_exonuc_N"/>
    <property type="match status" value="1"/>
</dbReference>
<evidence type="ECO:0000313" key="12">
    <source>
        <dbReference type="Proteomes" id="UP000094869"/>
    </source>
</evidence>
<dbReference type="OrthoDB" id="9806424at2"/>
<dbReference type="InterPro" id="IPR029060">
    <property type="entry name" value="PIN-like_dom_sf"/>
</dbReference>
<comment type="caution">
    <text evidence="7">The sequence shown here is derived from an EMBL/GenBank/DDBJ whole genome shotgun (WGS) entry which is preliminary data.</text>
</comment>
<accession>A0A1E3AEW6</accession>
<dbReference type="FunFam" id="1.10.150.20:FF:000003">
    <property type="entry name" value="DNA polymerase I"/>
    <property type="match status" value="1"/>
</dbReference>
<dbReference type="Gene3D" id="1.10.150.20">
    <property type="entry name" value="5' to 3' exonuclease, C-terminal subdomain"/>
    <property type="match status" value="1"/>
</dbReference>
<dbReference type="RefSeq" id="WP_069152948.1">
    <property type="nucleotide sequence ID" value="NZ_DBFYTW010000090.1"/>
</dbReference>
<dbReference type="PANTHER" id="PTHR42646">
    <property type="entry name" value="FLAP ENDONUCLEASE XNI"/>
    <property type="match status" value="1"/>
</dbReference>
<sequence>MNRLLIIDGSNLLFQMFFGMPARIVNEKGKPIQGTLGFVGALLKIIRKTEPAYVAAIFDGEHENIRSALDADYKANRVDYSAVPEEENPFSQLPDVYEALNYLGIKHTETVTCEADDLIAGYARTYEKETEIIISSFDSDFFQLITDNVSVLRYRGDKTVICTPDYIEEKYGIFPSQYADFKSLTGDTADNIKGADRIGPKTAAYLLNEFGTLDNILANAEKIEKPFIKDSVIRNAERLKTNYRLIKLGSKVPLPFVLHELKYSYNGITTNEVLKGIKLR</sequence>
<dbReference type="Gene3D" id="3.40.50.1010">
    <property type="entry name" value="5'-nuclease"/>
    <property type="match status" value="1"/>
</dbReference>
<evidence type="ECO:0000256" key="4">
    <source>
        <dbReference type="ARBA" id="ARBA00049957"/>
    </source>
</evidence>
<reference evidence="8 12" key="2">
    <citation type="submission" date="2016-08" db="EMBL/GenBank/DDBJ databases">
        <title>Characterization of Isolates of Eisenbergiella tayi Derived from Blood Cultures, Using Whole Genome Sequencing.</title>
        <authorList>
            <person name="Bernier A.-M."/>
            <person name="Burdz T."/>
            <person name="Wiebe D."/>
            <person name="Bernard K."/>
        </authorList>
    </citation>
    <scope>NUCLEOTIDE SEQUENCE [LARGE SCALE GENOMIC DNA]</scope>
    <source>
        <strain evidence="8 12">NML120146</strain>
    </source>
</reference>
<dbReference type="SMART" id="SM00279">
    <property type="entry name" value="HhH2"/>
    <property type="match status" value="1"/>
</dbReference>
<dbReference type="Pfam" id="PF01367">
    <property type="entry name" value="5_3_exonuc"/>
    <property type="match status" value="1"/>
</dbReference>
<evidence type="ECO:0000256" key="2">
    <source>
        <dbReference type="ARBA" id="ARBA00022801"/>
    </source>
</evidence>
<evidence type="ECO:0000313" key="9">
    <source>
        <dbReference type="EMBL" id="ODR55072.1"/>
    </source>
</evidence>
<dbReference type="InterPro" id="IPR036279">
    <property type="entry name" value="5-3_exonuclease_C_sf"/>
</dbReference>
<dbReference type="SUPFAM" id="SSF47807">
    <property type="entry name" value="5' to 3' exonuclease, C-terminal subdomain"/>
    <property type="match status" value="1"/>
</dbReference>
<proteinExistence type="predicted"/>
<dbReference type="GO" id="GO:0003677">
    <property type="term" value="F:DNA binding"/>
    <property type="evidence" value="ECO:0007669"/>
    <property type="project" value="UniProtKB-KW"/>
</dbReference>
<dbReference type="CDD" id="cd09898">
    <property type="entry name" value="H3TH_53EXO"/>
    <property type="match status" value="1"/>
</dbReference>
<keyword evidence="2" id="KW-0378">Hydrolase</keyword>
<dbReference type="EMBL" id="MCGH01000002">
    <property type="protein sequence ID" value="ODM07263.1"/>
    <property type="molecule type" value="Genomic_DNA"/>
</dbReference>
<dbReference type="Proteomes" id="UP000094869">
    <property type="component" value="Unassembled WGS sequence"/>
</dbReference>
<dbReference type="EMBL" id="MEHA01000002">
    <property type="protein sequence ID" value="ODR55072.1"/>
    <property type="molecule type" value="Genomic_DNA"/>
</dbReference>
<dbReference type="InterPro" id="IPR020046">
    <property type="entry name" value="5-3_exonucl_a-hlix_arch_N"/>
</dbReference>
<gene>
    <name evidence="7" type="primary">polA_1</name>
    <name evidence="9" type="ORF">BEI59_03890</name>
    <name evidence="7" type="ORF">BEI61_03153</name>
    <name evidence="8" type="ORF">BEI63_28350</name>
</gene>
<evidence type="ECO:0000259" key="6">
    <source>
        <dbReference type="SMART" id="SM00475"/>
    </source>
</evidence>